<comment type="subcellular location">
    <subcellularLocation>
        <location evidence="1">Cell membrane</location>
        <topology evidence="1">Multi-pass membrane protein</topology>
    </subcellularLocation>
</comment>
<keyword evidence="4 6" id="KW-1133">Transmembrane helix</keyword>
<feature type="transmembrane region" description="Helical" evidence="6">
    <location>
        <begin position="46"/>
        <end position="66"/>
    </location>
</feature>
<feature type="transmembrane region" description="Helical" evidence="6">
    <location>
        <begin position="104"/>
        <end position="125"/>
    </location>
</feature>
<feature type="transmembrane region" description="Helical" evidence="6">
    <location>
        <begin position="373"/>
        <end position="395"/>
    </location>
</feature>
<feature type="transmembrane region" description="Helical" evidence="6">
    <location>
        <begin position="247"/>
        <end position="266"/>
    </location>
</feature>
<evidence type="ECO:0000313" key="8">
    <source>
        <dbReference type="EMBL" id="PWF45119.1"/>
    </source>
</evidence>
<feature type="domain" description="Major facilitator superfamily (MFS) profile" evidence="7">
    <location>
        <begin position="8"/>
        <end position="401"/>
    </location>
</feature>
<feature type="transmembrane region" description="Helical" evidence="6">
    <location>
        <begin position="214"/>
        <end position="235"/>
    </location>
</feature>
<dbReference type="PANTHER" id="PTHR43124:SF3">
    <property type="entry name" value="CHLORAMPHENICOL EFFLUX PUMP RV0191"/>
    <property type="match status" value="1"/>
</dbReference>
<dbReference type="GO" id="GO:0005886">
    <property type="term" value="C:plasma membrane"/>
    <property type="evidence" value="ECO:0007669"/>
    <property type="project" value="UniProtKB-SubCell"/>
</dbReference>
<keyword evidence="9" id="KW-1185">Reference proteome</keyword>
<gene>
    <name evidence="8" type="ORF">C7C56_018060</name>
</gene>
<name>A0A2U2HHH3_9BURK</name>
<dbReference type="OrthoDB" id="5291895at2"/>
<keyword evidence="2" id="KW-1003">Cell membrane</keyword>
<evidence type="ECO:0000313" key="9">
    <source>
        <dbReference type="Proteomes" id="UP000241421"/>
    </source>
</evidence>
<dbReference type="PROSITE" id="PS50850">
    <property type="entry name" value="MFS"/>
    <property type="match status" value="1"/>
</dbReference>
<organism evidence="8 9">
    <name type="scientific">Massilia glaciei</name>
    <dbReference type="NCBI Taxonomy" id="1524097"/>
    <lineage>
        <taxon>Bacteria</taxon>
        <taxon>Pseudomonadati</taxon>
        <taxon>Pseudomonadota</taxon>
        <taxon>Betaproteobacteria</taxon>
        <taxon>Burkholderiales</taxon>
        <taxon>Oxalobacteraceae</taxon>
        <taxon>Telluria group</taxon>
        <taxon>Massilia</taxon>
    </lineage>
</organism>
<evidence type="ECO:0000256" key="5">
    <source>
        <dbReference type="ARBA" id="ARBA00023136"/>
    </source>
</evidence>
<dbReference type="InterPro" id="IPR036259">
    <property type="entry name" value="MFS_trans_sf"/>
</dbReference>
<evidence type="ECO:0000259" key="7">
    <source>
        <dbReference type="PROSITE" id="PS50850"/>
    </source>
</evidence>
<dbReference type="InterPro" id="IPR011701">
    <property type="entry name" value="MFS"/>
</dbReference>
<protein>
    <submittedName>
        <fullName evidence="8">MFS transporter</fullName>
    </submittedName>
</protein>
<feature type="transmembrane region" description="Helical" evidence="6">
    <location>
        <begin position="337"/>
        <end position="361"/>
    </location>
</feature>
<keyword evidence="5 6" id="KW-0472">Membrane</keyword>
<evidence type="ECO:0000256" key="3">
    <source>
        <dbReference type="ARBA" id="ARBA00022692"/>
    </source>
</evidence>
<dbReference type="InterPro" id="IPR020846">
    <property type="entry name" value="MFS_dom"/>
</dbReference>
<dbReference type="GO" id="GO:0022857">
    <property type="term" value="F:transmembrane transporter activity"/>
    <property type="evidence" value="ECO:0007669"/>
    <property type="project" value="InterPro"/>
</dbReference>
<keyword evidence="3 6" id="KW-0812">Transmembrane</keyword>
<evidence type="ECO:0000256" key="2">
    <source>
        <dbReference type="ARBA" id="ARBA00022475"/>
    </source>
</evidence>
<evidence type="ECO:0000256" key="4">
    <source>
        <dbReference type="ARBA" id="ARBA00022989"/>
    </source>
</evidence>
<dbReference type="EMBL" id="PXWF02000257">
    <property type="protein sequence ID" value="PWF45119.1"/>
    <property type="molecule type" value="Genomic_DNA"/>
</dbReference>
<feature type="transmembrane region" description="Helical" evidence="6">
    <location>
        <begin position="163"/>
        <end position="182"/>
    </location>
</feature>
<feature type="transmembrane region" description="Helical" evidence="6">
    <location>
        <begin position="302"/>
        <end position="325"/>
    </location>
</feature>
<dbReference type="InterPro" id="IPR050189">
    <property type="entry name" value="MFS_Efflux_Transporters"/>
</dbReference>
<proteinExistence type="predicted"/>
<comment type="caution">
    <text evidence="8">The sequence shown here is derived from an EMBL/GenBank/DDBJ whole genome shotgun (WGS) entry which is preliminary data.</text>
</comment>
<dbReference type="Pfam" id="PF07690">
    <property type="entry name" value="MFS_1"/>
    <property type="match status" value="1"/>
</dbReference>
<dbReference type="Gene3D" id="1.20.1250.20">
    <property type="entry name" value="MFS general substrate transporter like domains"/>
    <property type="match status" value="2"/>
</dbReference>
<accession>A0A2U2HHH3</accession>
<evidence type="ECO:0000256" key="6">
    <source>
        <dbReference type="SAM" id="Phobius"/>
    </source>
</evidence>
<feature type="transmembrane region" description="Helical" evidence="6">
    <location>
        <begin position="73"/>
        <end position="92"/>
    </location>
</feature>
<dbReference type="AlphaFoldDB" id="A0A2U2HHH3"/>
<feature type="transmembrane region" description="Helical" evidence="6">
    <location>
        <begin position="278"/>
        <end position="296"/>
    </location>
</feature>
<evidence type="ECO:0000256" key="1">
    <source>
        <dbReference type="ARBA" id="ARBA00004651"/>
    </source>
</evidence>
<reference evidence="8 9" key="1">
    <citation type="submission" date="2018-04" db="EMBL/GenBank/DDBJ databases">
        <title>Massilia violaceinigra sp. nov., a novel purple-pigmented bacterium isolated from Tianshan glacier, Xinjiang, China.</title>
        <authorList>
            <person name="Wang H."/>
        </authorList>
    </citation>
    <scope>NUCLEOTIDE SEQUENCE [LARGE SCALE GENOMIC DNA]</scope>
    <source>
        <strain evidence="8 9">B448-2</strain>
    </source>
</reference>
<dbReference type="Proteomes" id="UP000241421">
    <property type="component" value="Unassembled WGS sequence"/>
</dbReference>
<dbReference type="PANTHER" id="PTHR43124">
    <property type="entry name" value="PURINE EFFLUX PUMP PBUE"/>
    <property type="match status" value="1"/>
</dbReference>
<feature type="transmembrane region" description="Helical" evidence="6">
    <location>
        <begin position="132"/>
        <end position="151"/>
    </location>
</feature>
<sequence>MSVVFFCVFLPFAFGHFLSCMLRNANAVLAPYMQGKMALDAGEFGVLTSAFFLAFALVQLPVGIALDRYGPRMVQLVLMVVAGVGALVFAWAENFPTLVAGRALIGLGLGGCFMSAVKAISAWIAPHKLPSLQGYLIAVGGLGAAAATVPMRVLLEHTDWRGLFTTLGGLTACAGLVMWLVAPKAAPPRVGEPPTLKSVLAVYRAPAFRQAISLILLPHMVFFGIQGLWIGRWLGDAARLDGADVAYLLYLSMAAVIVGAIGVGVLTERLAKRGIAPLDLAAVGVGLFMLVQLAIVCNFEPSFGLLAVLFTLVGTFTGMEYAIVAQCMPREHIGRSATCLNLLIFVGAFVVQAGFGQIIGLWTPDADQRYPAIAYQVGFSVLVLMQLPGLVLFLLRRRPVECELRINTPKEAYEIGPLRPARQGEARLVR</sequence>
<dbReference type="SUPFAM" id="SSF103473">
    <property type="entry name" value="MFS general substrate transporter"/>
    <property type="match status" value="1"/>
</dbReference>